<dbReference type="KEGG" id="plal:FXN65_23065"/>
<dbReference type="InterPro" id="IPR036259">
    <property type="entry name" value="MFS_trans_sf"/>
</dbReference>
<proteinExistence type="predicted"/>
<feature type="transmembrane region" description="Helical" evidence="7">
    <location>
        <begin position="200"/>
        <end position="224"/>
    </location>
</feature>
<feature type="transmembrane region" description="Helical" evidence="7">
    <location>
        <begin position="135"/>
        <end position="153"/>
    </location>
</feature>
<dbReference type="PANTHER" id="PTHR23517">
    <property type="entry name" value="RESISTANCE PROTEIN MDTM, PUTATIVE-RELATED-RELATED"/>
    <property type="match status" value="1"/>
</dbReference>
<dbReference type="Proteomes" id="UP000327179">
    <property type="component" value="Chromosome"/>
</dbReference>
<dbReference type="AlphaFoldDB" id="A0A5J6QSU1"/>
<dbReference type="SUPFAM" id="SSF103473">
    <property type="entry name" value="MFS general substrate transporter"/>
    <property type="match status" value="1"/>
</dbReference>
<reference evidence="9 10" key="1">
    <citation type="submission" date="2019-08" db="EMBL/GenBank/DDBJ databases">
        <title>Whole-genome Sequencing of e-waste polymer degrading bacterium Pseudomonas sp. strain PE08.</title>
        <authorList>
            <person name="Kirdat K."/>
            <person name="Debbarma P."/>
            <person name="Narawade N."/>
            <person name="Suyal D."/>
            <person name="Thorat V."/>
            <person name="Shouche Y."/>
            <person name="Goel R."/>
            <person name="Yadav A."/>
        </authorList>
    </citation>
    <scope>NUCLEOTIDE SEQUENCE [LARGE SCALE GENOMIC DNA]</scope>
    <source>
        <strain evidence="9 10">PE08</strain>
    </source>
</reference>
<name>A0A5J6QSU1_9GAMM</name>
<feature type="transmembrane region" description="Helical" evidence="7">
    <location>
        <begin position="12"/>
        <end position="31"/>
    </location>
</feature>
<feature type="domain" description="Major facilitator superfamily (MFS) profile" evidence="8">
    <location>
        <begin position="7"/>
        <end position="386"/>
    </location>
</feature>
<keyword evidence="3" id="KW-1003">Cell membrane</keyword>
<dbReference type="InterPro" id="IPR050171">
    <property type="entry name" value="MFS_Transporters"/>
</dbReference>
<feature type="transmembrane region" description="Helical" evidence="7">
    <location>
        <begin position="159"/>
        <end position="179"/>
    </location>
</feature>
<dbReference type="PANTHER" id="PTHR23517:SF2">
    <property type="entry name" value="MULTIDRUG RESISTANCE PROTEIN MDTH"/>
    <property type="match status" value="1"/>
</dbReference>
<keyword evidence="4 7" id="KW-0812">Transmembrane</keyword>
<feature type="transmembrane region" description="Helical" evidence="7">
    <location>
        <begin position="244"/>
        <end position="263"/>
    </location>
</feature>
<sequence>MNRPGTVIRFINAAHVIDHMFMLIFPAAVLGMGRDFGLSYGELIGLSLGGFIAFGACSLPAGWLGDRWSRRQMLLLFFVGIGAAAIFTGLCTSVPALVAGLTLVGVFAAIYHPVGTAMLVAHAENRGREIGINGMWGNLGVAFAALLTGFLTARFGWRAAFILPGVVALLLGFWFAWCVKDETPPALAAGAKRIGSGMRVSMPLVFGVLALVTATGGVVFNASTVTYPKLFQERLHDLFAAPETLGVVVSLAYAFGAIAQLLIGRVIDRVSLKLPFVLLTFCQAPLLLAMAWADGWVVILLGAAFMFAVFGQVTVNDSMVANFVAPQWQARVFALRYFVSFGASAAAIPMIAFIEPRQGLTGLYLVMTGFAVLTFGAALVFPKTPAHEAKVVAA</sequence>
<dbReference type="PROSITE" id="PS50850">
    <property type="entry name" value="MFS"/>
    <property type="match status" value="1"/>
</dbReference>
<evidence type="ECO:0000256" key="6">
    <source>
        <dbReference type="ARBA" id="ARBA00023136"/>
    </source>
</evidence>
<feature type="transmembrane region" description="Helical" evidence="7">
    <location>
        <begin position="335"/>
        <end position="354"/>
    </location>
</feature>
<dbReference type="InterPro" id="IPR020846">
    <property type="entry name" value="MFS_dom"/>
</dbReference>
<dbReference type="Pfam" id="PF07690">
    <property type="entry name" value="MFS_1"/>
    <property type="match status" value="1"/>
</dbReference>
<feature type="transmembrane region" description="Helical" evidence="7">
    <location>
        <begin position="360"/>
        <end position="381"/>
    </location>
</feature>
<evidence type="ECO:0000313" key="9">
    <source>
        <dbReference type="EMBL" id="QEY64812.1"/>
    </source>
</evidence>
<feature type="transmembrane region" description="Helical" evidence="7">
    <location>
        <begin position="296"/>
        <end position="315"/>
    </location>
</feature>
<accession>A0A5J6QSU1</accession>
<evidence type="ECO:0000256" key="4">
    <source>
        <dbReference type="ARBA" id="ARBA00022692"/>
    </source>
</evidence>
<dbReference type="Gene3D" id="1.20.1250.20">
    <property type="entry name" value="MFS general substrate transporter like domains"/>
    <property type="match status" value="2"/>
</dbReference>
<feature type="transmembrane region" description="Helical" evidence="7">
    <location>
        <begin position="270"/>
        <end position="290"/>
    </location>
</feature>
<evidence type="ECO:0000256" key="2">
    <source>
        <dbReference type="ARBA" id="ARBA00022448"/>
    </source>
</evidence>
<dbReference type="EMBL" id="CP043311">
    <property type="protein sequence ID" value="QEY64812.1"/>
    <property type="molecule type" value="Genomic_DNA"/>
</dbReference>
<evidence type="ECO:0000256" key="7">
    <source>
        <dbReference type="SAM" id="Phobius"/>
    </source>
</evidence>
<evidence type="ECO:0000256" key="5">
    <source>
        <dbReference type="ARBA" id="ARBA00022989"/>
    </source>
</evidence>
<dbReference type="GO" id="GO:0022857">
    <property type="term" value="F:transmembrane transporter activity"/>
    <property type="evidence" value="ECO:0007669"/>
    <property type="project" value="InterPro"/>
</dbReference>
<gene>
    <name evidence="9" type="ORF">FXN65_23065</name>
</gene>
<keyword evidence="6 7" id="KW-0472">Membrane</keyword>
<keyword evidence="2" id="KW-0813">Transport</keyword>
<evidence type="ECO:0000256" key="3">
    <source>
        <dbReference type="ARBA" id="ARBA00022475"/>
    </source>
</evidence>
<protein>
    <submittedName>
        <fullName evidence="9">MFS transporter</fullName>
    </submittedName>
</protein>
<evidence type="ECO:0000259" key="8">
    <source>
        <dbReference type="PROSITE" id="PS50850"/>
    </source>
</evidence>
<dbReference type="InterPro" id="IPR011701">
    <property type="entry name" value="MFS"/>
</dbReference>
<dbReference type="RefSeq" id="WP_151136784.1">
    <property type="nucleotide sequence ID" value="NZ_CP043311.1"/>
</dbReference>
<feature type="transmembrane region" description="Helical" evidence="7">
    <location>
        <begin position="75"/>
        <end position="97"/>
    </location>
</feature>
<evidence type="ECO:0000313" key="10">
    <source>
        <dbReference type="Proteomes" id="UP000327179"/>
    </source>
</evidence>
<evidence type="ECO:0000256" key="1">
    <source>
        <dbReference type="ARBA" id="ARBA00004651"/>
    </source>
</evidence>
<dbReference type="GO" id="GO:0005886">
    <property type="term" value="C:plasma membrane"/>
    <property type="evidence" value="ECO:0007669"/>
    <property type="project" value="UniProtKB-SubCell"/>
</dbReference>
<feature type="transmembrane region" description="Helical" evidence="7">
    <location>
        <begin position="103"/>
        <end position="123"/>
    </location>
</feature>
<keyword evidence="10" id="KW-1185">Reference proteome</keyword>
<organism evidence="9 10">
    <name type="scientific">Metapseudomonas lalkuanensis</name>
    <dbReference type="NCBI Taxonomy" id="2604832"/>
    <lineage>
        <taxon>Bacteria</taxon>
        <taxon>Pseudomonadati</taxon>
        <taxon>Pseudomonadota</taxon>
        <taxon>Gammaproteobacteria</taxon>
        <taxon>Pseudomonadales</taxon>
        <taxon>Pseudomonadaceae</taxon>
        <taxon>Metapseudomonas</taxon>
    </lineage>
</organism>
<feature type="transmembrane region" description="Helical" evidence="7">
    <location>
        <begin position="43"/>
        <end position="63"/>
    </location>
</feature>
<keyword evidence="5 7" id="KW-1133">Transmembrane helix</keyword>
<comment type="subcellular location">
    <subcellularLocation>
        <location evidence="1">Cell membrane</location>
        <topology evidence="1">Multi-pass membrane protein</topology>
    </subcellularLocation>
</comment>